<keyword evidence="2" id="KW-0328">Glycosyltransferase</keyword>
<dbReference type="PANTHER" id="PTHR22916">
    <property type="entry name" value="GLYCOSYLTRANSFERASE"/>
    <property type="match status" value="1"/>
</dbReference>
<comment type="caution">
    <text evidence="2">The sequence shown here is derived from an EMBL/GenBank/DDBJ whole genome shotgun (WGS) entry which is preliminary data.</text>
</comment>
<keyword evidence="3" id="KW-1185">Reference proteome</keyword>
<evidence type="ECO:0000313" key="2">
    <source>
        <dbReference type="EMBL" id="EEK17071.1"/>
    </source>
</evidence>
<proteinExistence type="predicted"/>
<evidence type="ECO:0000259" key="1">
    <source>
        <dbReference type="Pfam" id="PF00535"/>
    </source>
</evidence>
<dbReference type="AlphaFoldDB" id="C2MB39"/>
<keyword evidence="2" id="KW-0808">Transferase</keyword>
<dbReference type="InterPro" id="IPR001173">
    <property type="entry name" value="Glyco_trans_2-like"/>
</dbReference>
<dbReference type="CDD" id="cd06433">
    <property type="entry name" value="GT_2_WfgS_like"/>
    <property type="match status" value="1"/>
</dbReference>
<dbReference type="EMBL" id="ACLR01000118">
    <property type="protein sequence ID" value="EEK17071.1"/>
    <property type="molecule type" value="Genomic_DNA"/>
</dbReference>
<sequence length="242" mass="28039">MTTTPLLTIITICYNAEATIAPTLHSLAEQRDQSFEYLVIDGASQDKTLSLVQTLYPRAIVHSEPDHGLYDAMNKGLRQAHGTYIWYLNAGDTLRTSDTVRTVCAALETHQPDLLYGDTMIVDGAYQDLHPRRLRPPHQLTQRSFANGMLICHQAFIPRRSLAPLYDLRYRYSADYDWCIKIINAIHSQYRIDDYLVNYLNEGVTTRNHRASLLERLRIMARRYGWFTALTRHVSFLFCRQR</sequence>
<feature type="domain" description="Glycosyltransferase 2-like" evidence="1">
    <location>
        <begin position="8"/>
        <end position="159"/>
    </location>
</feature>
<dbReference type="eggNOG" id="COG1216">
    <property type="taxonomic scope" value="Bacteria"/>
</dbReference>
<dbReference type="Proteomes" id="UP000003303">
    <property type="component" value="Unassembled WGS sequence"/>
</dbReference>
<dbReference type="STRING" id="596327.PORUE0001_1052"/>
<organism evidence="2 3">
    <name type="scientific">Porphyromonas uenonis 60-3</name>
    <dbReference type="NCBI Taxonomy" id="596327"/>
    <lineage>
        <taxon>Bacteria</taxon>
        <taxon>Pseudomonadati</taxon>
        <taxon>Bacteroidota</taxon>
        <taxon>Bacteroidia</taxon>
        <taxon>Bacteroidales</taxon>
        <taxon>Porphyromonadaceae</taxon>
        <taxon>Porphyromonas</taxon>
    </lineage>
</organism>
<evidence type="ECO:0000313" key="3">
    <source>
        <dbReference type="Proteomes" id="UP000003303"/>
    </source>
</evidence>
<name>C2MB39_9PORP</name>
<dbReference type="EC" id="2.4.-.-" evidence="2"/>
<dbReference type="PANTHER" id="PTHR22916:SF3">
    <property type="entry name" value="UDP-GLCNAC:BETAGAL BETA-1,3-N-ACETYLGLUCOSAMINYLTRANSFERASE-LIKE PROTEIN 1"/>
    <property type="match status" value="1"/>
</dbReference>
<dbReference type="Gene3D" id="3.90.550.10">
    <property type="entry name" value="Spore Coat Polysaccharide Biosynthesis Protein SpsA, Chain A"/>
    <property type="match status" value="1"/>
</dbReference>
<accession>C2MB39</accession>
<dbReference type="OrthoDB" id="9788101at2"/>
<protein>
    <submittedName>
        <fullName evidence="2">Glycosyltransferase, group 2 family protein</fullName>
        <ecNumber evidence="2">2.4.-.-</ecNumber>
    </submittedName>
</protein>
<reference evidence="2 3" key="1">
    <citation type="submission" date="2009-04" db="EMBL/GenBank/DDBJ databases">
        <authorList>
            <person name="Sebastian Y."/>
            <person name="Madupu R."/>
            <person name="Durkin A.S."/>
            <person name="Torralba M."/>
            <person name="Methe B."/>
            <person name="Sutton G.G."/>
            <person name="Strausberg R.L."/>
            <person name="Nelson K.E."/>
        </authorList>
    </citation>
    <scope>NUCLEOTIDE SEQUENCE [LARGE SCALE GENOMIC DNA]</scope>
    <source>
        <strain evidence="2 3">60-3</strain>
    </source>
</reference>
<dbReference type="SUPFAM" id="SSF53448">
    <property type="entry name" value="Nucleotide-diphospho-sugar transferases"/>
    <property type="match status" value="1"/>
</dbReference>
<gene>
    <name evidence="2" type="ORF">PORUE0001_1052</name>
</gene>
<dbReference type="Pfam" id="PF00535">
    <property type="entry name" value="Glycos_transf_2"/>
    <property type="match status" value="1"/>
</dbReference>
<dbReference type="RefSeq" id="WP_007365042.1">
    <property type="nucleotide sequence ID" value="NZ_ACLR01000118.1"/>
</dbReference>
<dbReference type="InterPro" id="IPR029044">
    <property type="entry name" value="Nucleotide-diphossugar_trans"/>
</dbReference>
<dbReference type="GO" id="GO:0016758">
    <property type="term" value="F:hexosyltransferase activity"/>
    <property type="evidence" value="ECO:0007669"/>
    <property type="project" value="UniProtKB-ARBA"/>
</dbReference>